<evidence type="ECO:0000313" key="3">
    <source>
        <dbReference type="EMBL" id="KAF1919616.1"/>
    </source>
</evidence>
<name>A0A6A5QYG4_AMPQU</name>
<proteinExistence type="predicted"/>
<keyword evidence="2" id="KW-0472">Membrane</keyword>
<sequence>MVHNPNPSTSNHNPAQNPTATSVDHYPTQKHALLLFSCAGGLLSAVSITMHVLRAVHACTKGVRSWVGCGVDKRSAAGRVTRNPSIHPSINQRLSQNTQCSDIWS</sequence>
<protein>
    <recommendedName>
        <fullName evidence="5">Transmembrane protein</fullName>
    </recommendedName>
</protein>
<reference evidence="3" key="1">
    <citation type="journal article" date="2020" name="Stud. Mycol.">
        <title>101 Dothideomycetes genomes: a test case for predicting lifestyles and emergence of pathogens.</title>
        <authorList>
            <person name="Haridas S."/>
            <person name="Albert R."/>
            <person name="Binder M."/>
            <person name="Bloem J."/>
            <person name="Labutti K."/>
            <person name="Salamov A."/>
            <person name="Andreopoulos B."/>
            <person name="Baker S."/>
            <person name="Barry K."/>
            <person name="Bills G."/>
            <person name="Bluhm B."/>
            <person name="Cannon C."/>
            <person name="Castanera R."/>
            <person name="Culley D."/>
            <person name="Daum C."/>
            <person name="Ezra D."/>
            <person name="Gonzalez J."/>
            <person name="Henrissat B."/>
            <person name="Kuo A."/>
            <person name="Liang C."/>
            <person name="Lipzen A."/>
            <person name="Lutzoni F."/>
            <person name="Magnuson J."/>
            <person name="Mondo S."/>
            <person name="Nolan M."/>
            <person name="Ohm R."/>
            <person name="Pangilinan J."/>
            <person name="Park H.-J."/>
            <person name="Ramirez L."/>
            <person name="Alfaro M."/>
            <person name="Sun H."/>
            <person name="Tritt A."/>
            <person name="Yoshinaga Y."/>
            <person name="Zwiers L.-H."/>
            <person name="Turgeon B."/>
            <person name="Goodwin S."/>
            <person name="Spatafora J."/>
            <person name="Crous P."/>
            <person name="Grigoriev I."/>
        </authorList>
    </citation>
    <scope>NUCLEOTIDE SEQUENCE</scope>
    <source>
        <strain evidence="3">HMLAC05119</strain>
    </source>
</reference>
<keyword evidence="4" id="KW-1185">Reference proteome</keyword>
<dbReference type="Proteomes" id="UP000800096">
    <property type="component" value="Unassembled WGS sequence"/>
</dbReference>
<evidence type="ECO:0008006" key="5">
    <source>
        <dbReference type="Google" id="ProtNLM"/>
    </source>
</evidence>
<feature type="region of interest" description="Disordered" evidence="1">
    <location>
        <begin position="1"/>
        <end position="24"/>
    </location>
</feature>
<feature type="transmembrane region" description="Helical" evidence="2">
    <location>
        <begin position="32"/>
        <end position="53"/>
    </location>
</feature>
<evidence type="ECO:0000313" key="4">
    <source>
        <dbReference type="Proteomes" id="UP000800096"/>
    </source>
</evidence>
<dbReference type="AlphaFoldDB" id="A0A6A5QYG4"/>
<feature type="compositionally biased region" description="Low complexity" evidence="1">
    <location>
        <begin position="1"/>
        <end position="14"/>
    </location>
</feature>
<evidence type="ECO:0000256" key="2">
    <source>
        <dbReference type="SAM" id="Phobius"/>
    </source>
</evidence>
<organism evidence="3 4">
    <name type="scientific">Ampelomyces quisqualis</name>
    <name type="common">Powdery mildew agent</name>
    <dbReference type="NCBI Taxonomy" id="50730"/>
    <lineage>
        <taxon>Eukaryota</taxon>
        <taxon>Fungi</taxon>
        <taxon>Dikarya</taxon>
        <taxon>Ascomycota</taxon>
        <taxon>Pezizomycotina</taxon>
        <taxon>Dothideomycetes</taxon>
        <taxon>Pleosporomycetidae</taxon>
        <taxon>Pleosporales</taxon>
        <taxon>Pleosporineae</taxon>
        <taxon>Phaeosphaeriaceae</taxon>
        <taxon>Ampelomyces</taxon>
    </lineage>
</organism>
<keyword evidence="2" id="KW-1133">Transmembrane helix</keyword>
<keyword evidence="2" id="KW-0812">Transmembrane</keyword>
<accession>A0A6A5QYG4</accession>
<gene>
    <name evidence="3" type="ORF">BDU57DRAFT_512804</name>
</gene>
<evidence type="ECO:0000256" key="1">
    <source>
        <dbReference type="SAM" id="MobiDB-lite"/>
    </source>
</evidence>
<dbReference type="EMBL" id="ML979133">
    <property type="protein sequence ID" value="KAF1919616.1"/>
    <property type="molecule type" value="Genomic_DNA"/>
</dbReference>